<feature type="compositionally biased region" description="Basic and acidic residues" evidence="1">
    <location>
        <begin position="1"/>
        <end position="10"/>
    </location>
</feature>
<dbReference type="GeneID" id="6006886"/>
<dbReference type="InParanoid" id="A8N6I8"/>
<evidence type="ECO:0000256" key="1">
    <source>
        <dbReference type="SAM" id="MobiDB-lite"/>
    </source>
</evidence>
<reference evidence="2 3" key="1">
    <citation type="journal article" date="2010" name="Proc. Natl. Acad. Sci. U.S.A.">
        <title>Insights into evolution of multicellular fungi from the assembled chromosomes of the mushroom Coprinopsis cinerea (Coprinus cinereus).</title>
        <authorList>
            <person name="Stajich J.E."/>
            <person name="Wilke S.K."/>
            <person name="Ahren D."/>
            <person name="Au C.H."/>
            <person name="Birren B.W."/>
            <person name="Borodovsky M."/>
            <person name="Burns C."/>
            <person name="Canback B."/>
            <person name="Casselton L.A."/>
            <person name="Cheng C.K."/>
            <person name="Deng J."/>
            <person name="Dietrich F.S."/>
            <person name="Fargo D.C."/>
            <person name="Farman M.L."/>
            <person name="Gathman A.C."/>
            <person name="Goldberg J."/>
            <person name="Guigo R."/>
            <person name="Hoegger P.J."/>
            <person name="Hooker J.B."/>
            <person name="Huggins A."/>
            <person name="James T.Y."/>
            <person name="Kamada T."/>
            <person name="Kilaru S."/>
            <person name="Kodira C."/>
            <person name="Kues U."/>
            <person name="Kupfer D."/>
            <person name="Kwan H.S."/>
            <person name="Lomsadze A."/>
            <person name="Li W."/>
            <person name="Lilly W.W."/>
            <person name="Ma L.J."/>
            <person name="Mackey A.J."/>
            <person name="Manning G."/>
            <person name="Martin F."/>
            <person name="Muraguchi H."/>
            <person name="Natvig D.O."/>
            <person name="Palmerini H."/>
            <person name="Ramesh M.A."/>
            <person name="Rehmeyer C.J."/>
            <person name="Roe B.A."/>
            <person name="Shenoy N."/>
            <person name="Stanke M."/>
            <person name="Ter-Hovhannisyan V."/>
            <person name="Tunlid A."/>
            <person name="Velagapudi R."/>
            <person name="Vision T.J."/>
            <person name="Zeng Q."/>
            <person name="Zolan M.E."/>
            <person name="Pukkila P.J."/>
        </authorList>
    </citation>
    <scope>NUCLEOTIDE SEQUENCE [LARGE SCALE GENOMIC DNA]</scope>
    <source>
        <strain evidence="3">Okayama-7 / 130 / ATCC MYA-4618 / FGSC 9003</strain>
    </source>
</reference>
<name>A8N6I8_COPC7</name>
<dbReference type="AlphaFoldDB" id="A8N6I8"/>
<sequence>MTVAHRKEPSMELQGTDPLHSARKPLPPSLFPSLQSNRWIESFVGGFDTGDASDSSQSLPLVSDVDVGVGAAGVDRSGKGYCHRTQISFSKWDEEGQAKENEKGVRIFHWCPVSNLPSVIMRKVD</sequence>
<dbReference type="RefSeq" id="XP_001830444.2">
    <property type="nucleotide sequence ID" value="XM_001830392.2"/>
</dbReference>
<accession>A8N6I8</accession>
<keyword evidence="3" id="KW-1185">Reference proteome</keyword>
<feature type="region of interest" description="Disordered" evidence="1">
    <location>
        <begin position="1"/>
        <end position="29"/>
    </location>
</feature>
<comment type="caution">
    <text evidence="2">The sequence shown here is derived from an EMBL/GenBank/DDBJ whole genome shotgun (WGS) entry which is preliminary data.</text>
</comment>
<dbReference type="VEuPathDB" id="FungiDB:CC1G_07359"/>
<protein>
    <submittedName>
        <fullName evidence="2">Uncharacterized protein</fullName>
    </submittedName>
</protein>
<proteinExistence type="predicted"/>
<organism evidence="2 3">
    <name type="scientific">Coprinopsis cinerea (strain Okayama-7 / 130 / ATCC MYA-4618 / FGSC 9003)</name>
    <name type="common">Inky cap fungus</name>
    <name type="synonym">Hormographiella aspergillata</name>
    <dbReference type="NCBI Taxonomy" id="240176"/>
    <lineage>
        <taxon>Eukaryota</taxon>
        <taxon>Fungi</taxon>
        <taxon>Dikarya</taxon>
        <taxon>Basidiomycota</taxon>
        <taxon>Agaricomycotina</taxon>
        <taxon>Agaricomycetes</taxon>
        <taxon>Agaricomycetidae</taxon>
        <taxon>Agaricales</taxon>
        <taxon>Agaricineae</taxon>
        <taxon>Psathyrellaceae</taxon>
        <taxon>Coprinopsis</taxon>
    </lineage>
</organism>
<dbReference type="EMBL" id="AACS02000003">
    <property type="protein sequence ID" value="EAU91324.2"/>
    <property type="molecule type" value="Genomic_DNA"/>
</dbReference>
<gene>
    <name evidence="2" type="ORF">CC1G_07359</name>
</gene>
<evidence type="ECO:0000313" key="3">
    <source>
        <dbReference type="Proteomes" id="UP000001861"/>
    </source>
</evidence>
<dbReference type="Proteomes" id="UP000001861">
    <property type="component" value="Unassembled WGS sequence"/>
</dbReference>
<evidence type="ECO:0000313" key="2">
    <source>
        <dbReference type="EMBL" id="EAU91324.2"/>
    </source>
</evidence>
<dbReference type="KEGG" id="cci:CC1G_07359"/>
<dbReference type="HOGENOM" id="CLU_1992514_0_0_1"/>